<dbReference type="OrthoDB" id="1149281at2"/>
<organism evidence="2 3">
    <name type="scientific">Persicimonas caeni</name>
    <dbReference type="NCBI Taxonomy" id="2292766"/>
    <lineage>
        <taxon>Bacteria</taxon>
        <taxon>Deltaproteobacteria</taxon>
        <taxon>Bradymonadales</taxon>
        <taxon>Bradymonadaceae</taxon>
        <taxon>Persicimonas</taxon>
    </lineage>
</organism>
<dbReference type="Proteomes" id="UP000315995">
    <property type="component" value="Chromosome"/>
</dbReference>
<protein>
    <submittedName>
        <fullName evidence="2">Uncharacterized protein</fullName>
    </submittedName>
</protein>
<feature type="chain" id="PRO_5030106755" evidence="1">
    <location>
        <begin position="24"/>
        <end position="317"/>
    </location>
</feature>
<name>A0A4Y6PZK6_PERCE</name>
<proteinExistence type="predicted"/>
<keyword evidence="3" id="KW-1185">Reference proteome</keyword>
<dbReference type="RefSeq" id="WP_141199893.1">
    <property type="nucleotide sequence ID" value="NZ_CP041186.1"/>
</dbReference>
<gene>
    <name evidence="2" type="ORF">FIV42_22630</name>
</gene>
<reference evidence="2 3" key="1">
    <citation type="submission" date="2019-06" db="EMBL/GenBank/DDBJ databases">
        <title>Persicimonas caeni gen. nov., sp. nov., a predatory bacterium isolated from solar saltern.</title>
        <authorList>
            <person name="Wang S."/>
        </authorList>
    </citation>
    <scope>NUCLEOTIDE SEQUENCE [LARGE SCALE GENOMIC DNA]</scope>
    <source>
        <strain evidence="2 3">YN101</strain>
    </source>
</reference>
<sequence>MQLRLPFAVVLTVLFASTLAANAGAQEAEQESEQDWRKPRSLDGLYERIAKDLKGGKPLVIASYYGMWQARADQPDRNLNWGVYYGHKTMLMRAKKDGHIAKNYKHTDWKRVHRAESDADPMRVLVFHQEVEPNARWKKLGVQKSFDVYLVMEAWQGQEAAAKAMVRGLRQNKGRDIAIDDETTINTGQAQVTGYFGHNFFYDYVDFYWDGLDDIKGDIARPTGVFAVGCKTARVPGFGRLITPNAYAVLYSRTLMASEGYSTLALADGLLRALDSKAMVGLADRTYRYFQKHAKPDRRVGRPFVSHGFRMFEDTSK</sequence>
<accession>A0A4Y6PZK6</accession>
<evidence type="ECO:0000313" key="2">
    <source>
        <dbReference type="EMBL" id="QDG53437.1"/>
    </source>
</evidence>
<evidence type="ECO:0000313" key="3">
    <source>
        <dbReference type="Proteomes" id="UP000315995"/>
    </source>
</evidence>
<feature type="signal peptide" evidence="1">
    <location>
        <begin position="1"/>
        <end position="23"/>
    </location>
</feature>
<dbReference type="EMBL" id="CP041186">
    <property type="protein sequence ID" value="QDG53437.1"/>
    <property type="molecule type" value="Genomic_DNA"/>
</dbReference>
<dbReference type="AlphaFoldDB" id="A0A4Y6PZK6"/>
<accession>A0A5B8YBE3</accession>
<keyword evidence="1" id="KW-0732">Signal</keyword>
<evidence type="ECO:0000256" key="1">
    <source>
        <dbReference type="SAM" id="SignalP"/>
    </source>
</evidence>